<keyword evidence="4" id="KW-1185">Reference proteome</keyword>
<gene>
    <name evidence="3" type="ORF">AB7P39_00805</name>
</gene>
<evidence type="ECO:0000313" key="4">
    <source>
        <dbReference type="Proteomes" id="UP001589643"/>
    </source>
</evidence>
<evidence type="ECO:0000313" key="3">
    <source>
        <dbReference type="EMBL" id="MFB8891373.1"/>
    </source>
</evidence>
<dbReference type="EMBL" id="JBHLHV010000001">
    <property type="protein sequence ID" value="MFB8891373.1"/>
    <property type="molecule type" value="Genomic_DNA"/>
</dbReference>
<dbReference type="Gene3D" id="3.40.50.720">
    <property type="entry name" value="NAD(P)-binding Rossmann-like Domain"/>
    <property type="match status" value="1"/>
</dbReference>
<organism evidence="3 4">
    <name type="scientific">Microbacterium plantarum</name>
    <dbReference type="NCBI Taxonomy" id="1816425"/>
    <lineage>
        <taxon>Bacteria</taxon>
        <taxon>Bacillati</taxon>
        <taxon>Actinomycetota</taxon>
        <taxon>Actinomycetes</taxon>
        <taxon>Micrococcales</taxon>
        <taxon>Microbacteriaceae</taxon>
        <taxon>Microbacterium</taxon>
    </lineage>
</organism>
<proteinExistence type="inferred from homology"/>
<dbReference type="InterPro" id="IPR036291">
    <property type="entry name" value="NAD(P)-bd_dom_sf"/>
</dbReference>
<dbReference type="Proteomes" id="UP001589643">
    <property type="component" value="Unassembled WGS sequence"/>
</dbReference>
<evidence type="ECO:0000256" key="2">
    <source>
        <dbReference type="ARBA" id="ARBA00023002"/>
    </source>
</evidence>
<sequence length="336" mass="35197">MSRLWMPPRAAISMGRADRPVRANDGGTMTRGTAPLSDLHGRFAVVTGATDGIGRVIATRLAAAGATVVLPARSPAKAEAALDGIRRAVPGAEVTTRPLDLASLDSVAAFTRDLVAAGRPVDLLVNNAGVMHPGSRRPTAEGFELQWGVNHLGHVALTLGLLPLLRAGGARVTHQTSVAARSGGLNWDDLDWRRGYDDMAAYRQSKIAVALFARELDARSRAGGWGVSSNIAHPGVSPTNLLAAQPGMGRAKASPGRALIVALSRVGLAGTVPGAAEPALVAAAGPDSRGDEFYGPRRVIAGAPRRQEFWAPFRDLTDGPRLWDASLEMIGERFAI</sequence>
<dbReference type="Pfam" id="PF00106">
    <property type="entry name" value="adh_short"/>
    <property type="match status" value="1"/>
</dbReference>
<keyword evidence="2" id="KW-0560">Oxidoreductase</keyword>
<dbReference type="PRINTS" id="PR00081">
    <property type="entry name" value="GDHRDH"/>
</dbReference>
<name>A0ABV5EN22_9MICO</name>
<dbReference type="PANTHER" id="PTHR24320:SF148">
    <property type="entry name" value="NAD(P)-BINDING ROSSMANN-FOLD SUPERFAMILY PROTEIN"/>
    <property type="match status" value="1"/>
</dbReference>
<evidence type="ECO:0000256" key="1">
    <source>
        <dbReference type="ARBA" id="ARBA00006484"/>
    </source>
</evidence>
<dbReference type="SUPFAM" id="SSF51735">
    <property type="entry name" value="NAD(P)-binding Rossmann-fold domains"/>
    <property type="match status" value="1"/>
</dbReference>
<dbReference type="PANTHER" id="PTHR24320">
    <property type="entry name" value="RETINOL DEHYDROGENASE"/>
    <property type="match status" value="1"/>
</dbReference>
<protein>
    <submittedName>
        <fullName evidence="3">SDR family oxidoreductase</fullName>
    </submittedName>
</protein>
<reference evidence="3 4" key="1">
    <citation type="submission" date="2024-08" db="EMBL/GenBank/DDBJ databases">
        <title>Heavy metals resistant antinobacteria isolated from wastewater.</title>
        <authorList>
            <person name="Roman Ponce B."/>
            <person name="Blanco Mercado M.A."/>
            <person name="Avila Aldana I.N."/>
            <person name="Morales Arrieta S."/>
        </authorList>
    </citation>
    <scope>NUCLEOTIDE SEQUENCE [LARGE SCALE GENOMIC DNA]</scope>
    <source>
        <strain evidence="4">sma-1</strain>
    </source>
</reference>
<dbReference type="NCBIfam" id="NF004513">
    <property type="entry name" value="PRK05854.1"/>
    <property type="match status" value="1"/>
</dbReference>
<accession>A0ABV5EN22</accession>
<comment type="similarity">
    <text evidence="1">Belongs to the short-chain dehydrogenases/reductases (SDR) family.</text>
</comment>
<dbReference type="RefSeq" id="WP_378715583.1">
    <property type="nucleotide sequence ID" value="NZ_JBHLHV010000001.1"/>
</dbReference>
<dbReference type="InterPro" id="IPR002347">
    <property type="entry name" value="SDR_fam"/>
</dbReference>
<comment type="caution">
    <text evidence="3">The sequence shown here is derived from an EMBL/GenBank/DDBJ whole genome shotgun (WGS) entry which is preliminary data.</text>
</comment>